<reference evidence="2 4" key="1">
    <citation type="journal article" date="2012" name="Nat. Biotechnol.">
        <title>Draft genome sequence of pigeonpea (Cajanus cajan), an orphan legume crop of resource-poor farmers.</title>
        <authorList>
            <person name="Varshney R.K."/>
            <person name="Chen W."/>
            <person name="Li Y."/>
            <person name="Bharti A.K."/>
            <person name="Saxena R.K."/>
            <person name="Schlueter J.A."/>
            <person name="Donoghue M.T."/>
            <person name="Azam S."/>
            <person name="Fan G."/>
            <person name="Whaley A.M."/>
            <person name="Farmer A.D."/>
            <person name="Sheridan J."/>
            <person name="Iwata A."/>
            <person name="Tuteja R."/>
            <person name="Penmetsa R.V."/>
            <person name="Wu W."/>
            <person name="Upadhyaya H.D."/>
            <person name="Yang S.P."/>
            <person name="Shah T."/>
            <person name="Saxena K.B."/>
            <person name="Michael T."/>
            <person name="McCombie W.R."/>
            <person name="Yang B."/>
            <person name="Zhang G."/>
            <person name="Yang H."/>
            <person name="Wang J."/>
            <person name="Spillane C."/>
            <person name="Cook D.R."/>
            <person name="May G.D."/>
            <person name="Xu X."/>
            <person name="Jackson S.A."/>
        </authorList>
    </citation>
    <scope>NUCLEOTIDE SEQUENCE [LARGE SCALE GENOMIC DNA]</scope>
    <source>
        <strain evidence="4">cv. Asha</strain>
    </source>
</reference>
<name>A0A151SNN5_CAJCA</name>
<evidence type="ECO:0000313" key="4">
    <source>
        <dbReference type="Proteomes" id="UP000075243"/>
    </source>
</evidence>
<evidence type="ECO:0000259" key="1">
    <source>
        <dbReference type="Pfam" id="PF07727"/>
    </source>
</evidence>
<dbReference type="Pfam" id="PF07727">
    <property type="entry name" value="RVT_2"/>
    <property type="match status" value="1"/>
</dbReference>
<dbReference type="EMBL" id="CM003613">
    <property type="protein sequence ID" value="KYP56393.1"/>
    <property type="molecule type" value="Genomic_DNA"/>
</dbReference>
<dbReference type="InterPro" id="IPR013103">
    <property type="entry name" value="RVT_2"/>
</dbReference>
<evidence type="ECO:0000313" key="2">
    <source>
        <dbReference type="EMBL" id="KYP56393.1"/>
    </source>
</evidence>
<proteinExistence type="predicted"/>
<keyword evidence="4" id="KW-1185">Reference proteome</keyword>
<dbReference type="InterPro" id="IPR043502">
    <property type="entry name" value="DNA/RNA_pol_sf"/>
</dbReference>
<dbReference type="SUPFAM" id="SSF56672">
    <property type="entry name" value="DNA/RNA polymerases"/>
    <property type="match status" value="1"/>
</dbReference>
<dbReference type="Gramene" id="C.cajan_02572.t">
    <property type="protein sequence ID" value="C.cajan_02572.t.cds1"/>
    <property type="gene ID" value="C.cajan_02572"/>
</dbReference>
<evidence type="ECO:0000313" key="3">
    <source>
        <dbReference type="EMBL" id="KYP56397.1"/>
    </source>
</evidence>
<feature type="domain" description="Reverse transcriptase Ty1/copia-type" evidence="1">
    <location>
        <begin position="1"/>
        <end position="158"/>
    </location>
</feature>
<sequence length="197" mass="23075">MDVKTAFLNIGDIEKMIYMMQLENFVFGDSTSMVCKLKKSIYGLKQPSRQWYHKFHQIITSYDFEENTIDDCVYHKFSESKYIFLVLYVDDILLARSDIGLLHETKRFLANNFEMKDLGEVSFILGIKILRDHSHGIIRLSQESYIDKFLDRFNMKDGKLVESDEEILTKVLNETNIIHIFIFNMCVSVSENISIGN</sequence>
<gene>
    <name evidence="2" type="ORF">KK1_002631</name>
    <name evidence="3" type="ORF">KK1_002635</name>
</gene>
<dbReference type="AlphaFoldDB" id="A0A151SNN5"/>
<organism evidence="2 4">
    <name type="scientific">Cajanus cajan</name>
    <name type="common">Pigeon pea</name>
    <name type="synonym">Cajanus indicus</name>
    <dbReference type="NCBI Taxonomy" id="3821"/>
    <lineage>
        <taxon>Eukaryota</taxon>
        <taxon>Viridiplantae</taxon>
        <taxon>Streptophyta</taxon>
        <taxon>Embryophyta</taxon>
        <taxon>Tracheophyta</taxon>
        <taxon>Spermatophyta</taxon>
        <taxon>Magnoliopsida</taxon>
        <taxon>eudicotyledons</taxon>
        <taxon>Gunneridae</taxon>
        <taxon>Pentapetalae</taxon>
        <taxon>rosids</taxon>
        <taxon>fabids</taxon>
        <taxon>Fabales</taxon>
        <taxon>Fabaceae</taxon>
        <taxon>Papilionoideae</taxon>
        <taxon>50 kb inversion clade</taxon>
        <taxon>NPAAA clade</taxon>
        <taxon>indigoferoid/millettioid clade</taxon>
        <taxon>Phaseoleae</taxon>
        <taxon>Cajanus</taxon>
    </lineage>
</organism>
<dbReference type="Proteomes" id="UP000075243">
    <property type="component" value="Chromosome 11"/>
</dbReference>
<protein>
    <submittedName>
        <fullName evidence="2">Retrovirus-related Pol polyprotein from transposon TNT 1-94</fullName>
    </submittedName>
</protein>
<dbReference type="EMBL" id="CM003613">
    <property type="protein sequence ID" value="KYP56397.1"/>
    <property type="molecule type" value="Genomic_DNA"/>
</dbReference>
<accession>A0A151SNN5</accession>
<dbReference type="Gramene" id="C.cajan_02568.t">
    <property type="protein sequence ID" value="C.cajan_02568.t.cds1"/>
    <property type="gene ID" value="C.cajan_02568"/>
</dbReference>